<dbReference type="Pfam" id="PF16156">
    <property type="entry name" value="DUF4864"/>
    <property type="match status" value="1"/>
</dbReference>
<protein>
    <submittedName>
        <fullName evidence="1">DUF4864 domain-containing protein</fullName>
    </submittedName>
</protein>
<sequence>MKERDNVFDKIMLVLGALLLVLFWARFPALPTAEEHYFTTYTSAGPNIAHTSKWTYMKPDKALSPRQVVSIQLRALQQNDPADSGVITLFNFSSPTNRMHLGSLNHFRLMVREPAYSTIINFKSYKTGQLVVDGKHAYQLAVLEGKDGQQQAFMFILTKQRKGSYKGCWMVEGVARMEEAPMTSRL</sequence>
<gene>
    <name evidence="1" type="ORF">FJM65_04265</name>
</gene>
<comment type="caution">
    <text evidence="1">The sequence shown here is derived from an EMBL/GenBank/DDBJ whole genome shotgun (WGS) entry which is preliminary data.</text>
</comment>
<organism evidence="1 2">
    <name type="scientific">Pontibacter mangrovi</name>
    <dbReference type="NCBI Taxonomy" id="2589816"/>
    <lineage>
        <taxon>Bacteria</taxon>
        <taxon>Pseudomonadati</taxon>
        <taxon>Bacteroidota</taxon>
        <taxon>Cytophagia</taxon>
        <taxon>Cytophagales</taxon>
        <taxon>Hymenobacteraceae</taxon>
        <taxon>Pontibacter</taxon>
    </lineage>
</organism>
<dbReference type="AlphaFoldDB" id="A0A501WA86"/>
<keyword evidence="2" id="KW-1185">Reference proteome</keyword>
<proteinExistence type="predicted"/>
<name>A0A501WA86_9BACT</name>
<dbReference type="OrthoDB" id="850536at2"/>
<accession>A0A501WA86</accession>
<dbReference type="EMBL" id="VFRQ01000002">
    <property type="protein sequence ID" value="TPE45260.1"/>
    <property type="molecule type" value="Genomic_DNA"/>
</dbReference>
<dbReference type="PANTHER" id="PTHR35716">
    <property type="entry name" value="OS05G0574700 PROTEIN-RELATED"/>
    <property type="match status" value="1"/>
</dbReference>
<dbReference type="Proteomes" id="UP000316727">
    <property type="component" value="Unassembled WGS sequence"/>
</dbReference>
<dbReference type="RefSeq" id="WP_140619801.1">
    <property type="nucleotide sequence ID" value="NZ_VFRQ01000002.1"/>
</dbReference>
<evidence type="ECO:0000313" key="2">
    <source>
        <dbReference type="Proteomes" id="UP000316727"/>
    </source>
</evidence>
<evidence type="ECO:0000313" key="1">
    <source>
        <dbReference type="EMBL" id="TPE45260.1"/>
    </source>
</evidence>
<reference evidence="1 2" key="1">
    <citation type="submission" date="2019-06" db="EMBL/GenBank/DDBJ databases">
        <title>A novel bacterium of genus Pontibacter, isolated from marine sediment.</title>
        <authorList>
            <person name="Huang H."/>
            <person name="Mo K."/>
            <person name="Hu Y."/>
        </authorList>
    </citation>
    <scope>NUCLEOTIDE SEQUENCE [LARGE SCALE GENOMIC DNA]</scope>
    <source>
        <strain evidence="1 2">HB172049</strain>
    </source>
</reference>
<dbReference type="InterPro" id="IPR032347">
    <property type="entry name" value="DUF4864"/>
</dbReference>